<dbReference type="EMBL" id="JAUDCK010000010">
    <property type="protein sequence ID" value="MDM8195529.1"/>
    <property type="molecule type" value="Genomic_DNA"/>
</dbReference>
<accession>A0ABT7UHA5</accession>
<name>A0ABT7UHA5_9FIRM</name>
<protein>
    <submittedName>
        <fullName evidence="1">Molecular chaperone Hsp90</fullName>
    </submittedName>
</protein>
<proteinExistence type="predicted"/>
<keyword evidence="2" id="KW-1185">Reference proteome</keyword>
<sequence length="116" mass="13041">MNAKQLDEVVHKTQELIKTPTCCQELKEMAEKWLKSVGSENEALMTQQYMAELKEDLMPIDNLIAFASSKDGQIYFGESKAKEIVRHSQEIQAQGAQYCDCPACAIVEDILKTLEG</sequence>
<dbReference type="RefSeq" id="WP_289527458.1">
    <property type="nucleotide sequence ID" value="NZ_JAUDCK010000010.1"/>
</dbReference>
<dbReference type="Proteomes" id="UP001529275">
    <property type="component" value="Unassembled WGS sequence"/>
</dbReference>
<reference evidence="1 2" key="2">
    <citation type="submission" date="2023-06" db="EMBL/GenBank/DDBJ databases">
        <authorList>
            <person name="Zeman M."/>
            <person name="Kubasova T."/>
            <person name="Jahodarova E."/>
            <person name="Nykrynova M."/>
            <person name="Rychlik I."/>
        </authorList>
    </citation>
    <scope>NUCLEOTIDE SEQUENCE [LARGE SCALE GENOMIC DNA]</scope>
    <source>
        <strain evidence="1 2">ET341</strain>
    </source>
</reference>
<evidence type="ECO:0000313" key="2">
    <source>
        <dbReference type="Proteomes" id="UP001529275"/>
    </source>
</evidence>
<comment type="caution">
    <text evidence="1">The sequence shown here is derived from an EMBL/GenBank/DDBJ whole genome shotgun (WGS) entry which is preliminary data.</text>
</comment>
<organism evidence="1 2">
    <name type="scientific">Massilimicrobiota timonensis</name>
    <dbReference type="NCBI Taxonomy" id="1776392"/>
    <lineage>
        <taxon>Bacteria</taxon>
        <taxon>Bacillati</taxon>
        <taxon>Bacillota</taxon>
        <taxon>Erysipelotrichia</taxon>
        <taxon>Erysipelotrichales</taxon>
        <taxon>Erysipelotrichaceae</taxon>
        <taxon>Massilimicrobiota</taxon>
    </lineage>
</organism>
<evidence type="ECO:0000313" key="1">
    <source>
        <dbReference type="EMBL" id="MDM8195529.1"/>
    </source>
</evidence>
<gene>
    <name evidence="1" type="ORF">QUV98_04240</name>
</gene>
<reference evidence="2" key="1">
    <citation type="submission" date="2023-06" db="EMBL/GenBank/DDBJ databases">
        <title>Identification and characterization of horizontal gene transfer across gut microbiota members of farm animals based on homology search.</title>
        <authorList>
            <person name="Zeman M."/>
            <person name="Kubasova T."/>
            <person name="Jahodarova E."/>
            <person name="Nykrynova M."/>
            <person name="Rychlik I."/>
        </authorList>
    </citation>
    <scope>NUCLEOTIDE SEQUENCE [LARGE SCALE GENOMIC DNA]</scope>
    <source>
        <strain evidence="2">ET341</strain>
    </source>
</reference>